<dbReference type="PROSITE" id="PS50968">
    <property type="entry name" value="BIOTINYL_LIPOYL"/>
    <property type="match status" value="1"/>
</dbReference>
<dbReference type="InterPro" id="IPR011053">
    <property type="entry name" value="Single_hybrid_motif"/>
</dbReference>
<evidence type="ECO:0000256" key="1">
    <source>
        <dbReference type="ARBA" id="ARBA00023267"/>
    </source>
</evidence>
<dbReference type="SUPFAM" id="SSF51230">
    <property type="entry name" value="Single hybrid motif"/>
    <property type="match status" value="1"/>
</dbReference>
<dbReference type="PANTHER" id="PTHR18866:SF33">
    <property type="entry name" value="METHYLCROTONOYL-COA CARBOXYLASE SUBUNIT ALPHA, MITOCHONDRIAL-RELATED"/>
    <property type="match status" value="1"/>
</dbReference>
<keyword evidence="4" id="KW-1185">Reference proteome</keyword>
<dbReference type="Pfam" id="PF00364">
    <property type="entry name" value="Biotin_lipoyl"/>
    <property type="match status" value="1"/>
</dbReference>
<feature type="domain" description="Lipoyl-binding" evidence="2">
    <location>
        <begin position="116"/>
        <end position="191"/>
    </location>
</feature>
<accession>A0A9N8ZE87</accession>
<keyword evidence="1" id="KW-0092">Biotin</keyword>
<reference evidence="3" key="1">
    <citation type="submission" date="2021-06" db="EMBL/GenBank/DDBJ databases">
        <authorList>
            <person name="Kallberg Y."/>
            <person name="Tangrot J."/>
            <person name="Rosling A."/>
        </authorList>
    </citation>
    <scope>NUCLEOTIDE SEQUENCE</scope>
    <source>
        <strain evidence="3">FL130A</strain>
    </source>
</reference>
<proteinExistence type="predicted"/>
<dbReference type="EMBL" id="CAJVPS010000402">
    <property type="protein sequence ID" value="CAG8483499.1"/>
    <property type="molecule type" value="Genomic_DNA"/>
</dbReference>
<dbReference type="Gene3D" id="2.40.50.100">
    <property type="match status" value="1"/>
</dbReference>
<dbReference type="CDD" id="cd06850">
    <property type="entry name" value="biotinyl_domain"/>
    <property type="match status" value="1"/>
</dbReference>
<name>A0A9N8ZE87_9GLOM</name>
<dbReference type="InterPro" id="IPR050856">
    <property type="entry name" value="Biotin_carboxylase_complex"/>
</dbReference>
<dbReference type="InterPro" id="IPR000089">
    <property type="entry name" value="Biotin_lipoyl"/>
</dbReference>
<evidence type="ECO:0000313" key="3">
    <source>
        <dbReference type="EMBL" id="CAG8483499.1"/>
    </source>
</evidence>
<dbReference type="GO" id="GO:0004485">
    <property type="term" value="F:methylcrotonoyl-CoA carboxylase activity"/>
    <property type="evidence" value="ECO:0007669"/>
    <property type="project" value="TreeGrafter"/>
</dbReference>
<dbReference type="Proteomes" id="UP000789508">
    <property type="component" value="Unassembled WGS sequence"/>
</dbReference>
<gene>
    <name evidence="3" type="ORF">ALEPTO_LOCUS2612</name>
</gene>
<protein>
    <submittedName>
        <fullName evidence="3">6011_t:CDS:1</fullName>
    </submittedName>
</protein>
<dbReference type="AlphaFoldDB" id="A0A9N8ZE87"/>
<sequence length="192" mass="21302">MKLDPFSPWSTLVCARLNTVHTRHISLSDSNESESIVEIQFKSNGTFDVKVNQSGETLSIFTGVMAKWNEAQKQIILDIDDRKLCSRVILDKNQVVIFGEHGRAVLQIPTPAYLSAVTSDVVGSIKTPMPCKISQIFVTVGQVVEKGAPLIVLEAMKMEHLIKSPFPGKIEKIFYKVGDLVEENKNLVAFAE</sequence>
<evidence type="ECO:0000313" key="4">
    <source>
        <dbReference type="Proteomes" id="UP000789508"/>
    </source>
</evidence>
<dbReference type="PANTHER" id="PTHR18866">
    <property type="entry name" value="CARBOXYLASE:PYRUVATE/ACETYL-COA/PROPIONYL-COA CARBOXYLASE"/>
    <property type="match status" value="1"/>
</dbReference>
<comment type="caution">
    <text evidence="3">The sequence shown here is derived from an EMBL/GenBank/DDBJ whole genome shotgun (WGS) entry which is preliminary data.</text>
</comment>
<dbReference type="GO" id="GO:0005739">
    <property type="term" value="C:mitochondrion"/>
    <property type="evidence" value="ECO:0007669"/>
    <property type="project" value="TreeGrafter"/>
</dbReference>
<dbReference type="OrthoDB" id="196847at2759"/>
<evidence type="ECO:0000259" key="2">
    <source>
        <dbReference type="PROSITE" id="PS50968"/>
    </source>
</evidence>
<organism evidence="3 4">
    <name type="scientific">Ambispora leptoticha</name>
    <dbReference type="NCBI Taxonomy" id="144679"/>
    <lineage>
        <taxon>Eukaryota</taxon>
        <taxon>Fungi</taxon>
        <taxon>Fungi incertae sedis</taxon>
        <taxon>Mucoromycota</taxon>
        <taxon>Glomeromycotina</taxon>
        <taxon>Glomeromycetes</taxon>
        <taxon>Archaeosporales</taxon>
        <taxon>Ambisporaceae</taxon>
        <taxon>Ambispora</taxon>
    </lineage>
</organism>
<dbReference type="FunFam" id="2.40.50.100:FF:000003">
    <property type="entry name" value="Acetyl-CoA carboxylase biotin carboxyl carrier protein"/>
    <property type="match status" value="1"/>
</dbReference>